<evidence type="ECO:0000256" key="10">
    <source>
        <dbReference type="ARBA" id="ARBA00023235"/>
    </source>
</evidence>
<dbReference type="EC" id="5.3.1.16" evidence="5 12"/>
<evidence type="ECO:0000256" key="12">
    <source>
        <dbReference type="HAMAP-Rule" id="MF_01014"/>
    </source>
</evidence>
<name>A0A544SLQ5_9BACI</name>
<dbReference type="Pfam" id="PF00977">
    <property type="entry name" value="His_biosynth"/>
    <property type="match status" value="1"/>
</dbReference>
<comment type="subcellular location">
    <subcellularLocation>
        <location evidence="2 12 14">Cytoplasm</location>
    </subcellularLocation>
</comment>
<dbReference type="OrthoDB" id="9807749at2"/>
<evidence type="ECO:0000256" key="7">
    <source>
        <dbReference type="ARBA" id="ARBA00022490"/>
    </source>
</evidence>
<evidence type="ECO:0000256" key="9">
    <source>
        <dbReference type="ARBA" id="ARBA00023102"/>
    </source>
</evidence>
<feature type="active site" description="Proton donor" evidence="12">
    <location>
        <position position="133"/>
    </location>
</feature>
<comment type="caution">
    <text evidence="15">The sequence shown here is derived from an EMBL/GenBank/DDBJ whole genome shotgun (WGS) entry which is preliminary data.</text>
</comment>
<dbReference type="EMBL" id="VDGG01000065">
    <property type="protein sequence ID" value="TQR06113.1"/>
    <property type="molecule type" value="Genomic_DNA"/>
</dbReference>
<dbReference type="InterPro" id="IPR013785">
    <property type="entry name" value="Aldolase_TIM"/>
</dbReference>
<dbReference type="PANTHER" id="PTHR43090:SF2">
    <property type="entry name" value="1-(5-PHOSPHORIBOSYL)-5-[(5-PHOSPHORIBOSYLAMINO)METHYLIDENEAMINO] IMIDAZOLE-4-CARBOXAMIDE ISOMERASE"/>
    <property type="match status" value="1"/>
</dbReference>
<dbReference type="GO" id="GO:0000105">
    <property type="term" value="P:L-histidine biosynthetic process"/>
    <property type="evidence" value="ECO:0007669"/>
    <property type="project" value="UniProtKB-UniRule"/>
</dbReference>
<evidence type="ECO:0000256" key="8">
    <source>
        <dbReference type="ARBA" id="ARBA00022605"/>
    </source>
</evidence>
<accession>A0A544SLQ5</accession>
<protein>
    <recommendedName>
        <fullName evidence="6 12">1-(5-phosphoribosyl)-5-[(5-phosphoribosylamino)methylideneamino] imidazole-4-carboxamide isomerase</fullName>
        <ecNumber evidence="5 12">5.3.1.16</ecNumber>
    </recommendedName>
    <alternativeName>
        <fullName evidence="11 12">Phosphoribosylformimino-5-aminoimidazole carboxamide ribotide isomerase</fullName>
    </alternativeName>
</protein>
<gene>
    <name evidence="12 15" type="primary">hisA</name>
    <name evidence="15" type="ORF">FG383_19265</name>
</gene>
<dbReference type="CDD" id="cd04732">
    <property type="entry name" value="HisA"/>
    <property type="match status" value="1"/>
</dbReference>
<keyword evidence="16" id="KW-1185">Reference proteome</keyword>
<dbReference type="InterPro" id="IPR044524">
    <property type="entry name" value="Isoase_HisA-like"/>
</dbReference>
<dbReference type="HAMAP" id="MF_01014">
    <property type="entry name" value="HisA"/>
    <property type="match status" value="1"/>
</dbReference>
<sequence>MTSIQVYPAIDMKGGKCVRLYQGDYEQETIYGDSPFDMAKKFADEGATWIHLVDLDGAKDGEKIHANEVIRIAKELPVSVQIGGGIRSKEDVSYYLNNGVTRVIIGSLAISEPELVAQILEEFGGDRIVIGLDAKDGMVATHGWLETSSQSAIEVGQYFASKGAKHVIFTDIATDGTLQGPNLEANKELAEATGLSVIVSGGISSLEDLGEVAKLAKDTTVRGVITGKALYNNRFTLTEALQEVTKW</sequence>
<dbReference type="InterPro" id="IPR011060">
    <property type="entry name" value="RibuloseP-bd_barrel"/>
</dbReference>
<keyword evidence="8 12" id="KW-0028">Amino-acid biosynthesis</keyword>
<dbReference type="RefSeq" id="WP_142609101.1">
    <property type="nucleotide sequence ID" value="NZ_VDGG01000065.1"/>
</dbReference>
<evidence type="ECO:0000256" key="11">
    <source>
        <dbReference type="ARBA" id="ARBA00030547"/>
    </source>
</evidence>
<comment type="similarity">
    <text evidence="4 12 13">Belongs to the HisA/HisF family.</text>
</comment>
<keyword evidence="9 12" id="KW-0368">Histidine biosynthesis</keyword>
<dbReference type="AlphaFoldDB" id="A0A544SLQ5"/>
<evidence type="ECO:0000256" key="5">
    <source>
        <dbReference type="ARBA" id="ARBA00012550"/>
    </source>
</evidence>
<dbReference type="InterPro" id="IPR006063">
    <property type="entry name" value="HisA_bact_arch"/>
</dbReference>
<keyword evidence="7 12" id="KW-0963">Cytoplasm</keyword>
<evidence type="ECO:0000256" key="14">
    <source>
        <dbReference type="RuleBase" id="RU003658"/>
    </source>
</evidence>
<dbReference type="GO" id="GO:0003949">
    <property type="term" value="F:1-(5-phosphoribosyl)-5-[(5-phosphoribosylamino)methylideneamino]imidazole-4-carboxamide isomerase activity"/>
    <property type="evidence" value="ECO:0007669"/>
    <property type="project" value="UniProtKB-UniRule"/>
</dbReference>
<dbReference type="SUPFAM" id="SSF51366">
    <property type="entry name" value="Ribulose-phoshate binding barrel"/>
    <property type="match status" value="1"/>
</dbReference>
<dbReference type="FunFam" id="3.20.20.70:FF:000009">
    <property type="entry name" value="1-(5-phosphoribosyl)-5-[(5-phosphoribosylamino)methylideneamino] imidazole-4-carboxamide isomerase"/>
    <property type="match status" value="1"/>
</dbReference>
<reference evidence="15 16" key="1">
    <citation type="submission" date="2019-05" db="EMBL/GenBank/DDBJ databases">
        <title>Psychrobacillus vulpis sp. nov., a new species isolated from feces of a red fox that inhabits in The Tablas de Daimiel Natural Park, Albacete, Spain.</title>
        <authorList>
            <person name="Rodriguez M."/>
            <person name="Reina J.C."/>
            <person name="Bejar V."/>
            <person name="Llamas I."/>
        </authorList>
    </citation>
    <scope>NUCLEOTIDE SEQUENCE [LARGE SCALE GENOMIC DNA]</scope>
    <source>
        <strain evidence="15 16">NHI-2</strain>
    </source>
</reference>
<evidence type="ECO:0000256" key="1">
    <source>
        <dbReference type="ARBA" id="ARBA00000901"/>
    </source>
</evidence>
<dbReference type="NCBIfam" id="NF010112">
    <property type="entry name" value="PRK13585.1"/>
    <property type="match status" value="1"/>
</dbReference>
<proteinExistence type="inferred from homology"/>
<dbReference type="InterPro" id="IPR023016">
    <property type="entry name" value="HisA/PriA"/>
</dbReference>
<dbReference type="InterPro" id="IPR006062">
    <property type="entry name" value="His_biosynth"/>
</dbReference>
<dbReference type="UniPathway" id="UPA00031">
    <property type="reaction ID" value="UER00009"/>
</dbReference>
<evidence type="ECO:0000313" key="16">
    <source>
        <dbReference type="Proteomes" id="UP000318937"/>
    </source>
</evidence>
<comment type="catalytic activity">
    <reaction evidence="1 12 14">
        <text>1-(5-phospho-beta-D-ribosyl)-5-[(5-phospho-beta-D-ribosylamino)methylideneamino]imidazole-4-carboxamide = 5-[(5-phospho-1-deoxy-D-ribulos-1-ylimino)methylamino]-1-(5-phospho-beta-D-ribosyl)imidazole-4-carboxamide</text>
        <dbReference type="Rhea" id="RHEA:15469"/>
        <dbReference type="ChEBI" id="CHEBI:58435"/>
        <dbReference type="ChEBI" id="CHEBI:58525"/>
        <dbReference type="EC" id="5.3.1.16"/>
    </reaction>
</comment>
<organism evidence="15 16">
    <name type="scientific">Psychrobacillus soli</name>
    <dbReference type="NCBI Taxonomy" id="1543965"/>
    <lineage>
        <taxon>Bacteria</taxon>
        <taxon>Bacillati</taxon>
        <taxon>Bacillota</taxon>
        <taxon>Bacilli</taxon>
        <taxon>Bacillales</taxon>
        <taxon>Bacillaceae</taxon>
        <taxon>Psychrobacillus</taxon>
    </lineage>
</organism>
<evidence type="ECO:0000256" key="3">
    <source>
        <dbReference type="ARBA" id="ARBA00005133"/>
    </source>
</evidence>
<dbReference type="Proteomes" id="UP000318937">
    <property type="component" value="Unassembled WGS sequence"/>
</dbReference>
<evidence type="ECO:0000313" key="15">
    <source>
        <dbReference type="EMBL" id="TQR06113.1"/>
    </source>
</evidence>
<dbReference type="GO" id="GO:0005737">
    <property type="term" value="C:cytoplasm"/>
    <property type="evidence" value="ECO:0007669"/>
    <property type="project" value="UniProtKB-SubCell"/>
</dbReference>
<evidence type="ECO:0000256" key="6">
    <source>
        <dbReference type="ARBA" id="ARBA00018464"/>
    </source>
</evidence>
<evidence type="ECO:0000256" key="4">
    <source>
        <dbReference type="ARBA" id="ARBA00009667"/>
    </source>
</evidence>
<keyword evidence="10 12" id="KW-0413">Isomerase</keyword>
<comment type="pathway">
    <text evidence="3 12 14">Amino-acid biosynthesis; L-histidine biosynthesis; L-histidine from 5-phospho-alpha-D-ribose 1-diphosphate: step 4/9.</text>
</comment>
<dbReference type="NCBIfam" id="TIGR00007">
    <property type="entry name" value="1-(5-phosphoribosyl)-5-[(5-phosphoribosylamino)methylideneamino]imidazole-4-carboxamide isomerase"/>
    <property type="match status" value="1"/>
</dbReference>
<dbReference type="PANTHER" id="PTHR43090">
    <property type="entry name" value="1-(5-PHOSPHORIBOSYL)-5-[(5-PHOSPHORIBOSYLAMINO)METHYLIDENEAMINO] IMIDAZOLE-4-CARBOXAMIDE ISOMERASE"/>
    <property type="match status" value="1"/>
</dbReference>
<dbReference type="GO" id="GO:0000162">
    <property type="term" value="P:L-tryptophan biosynthetic process"/>
    <property type="evidence" value="ECO:0007669"/>
    <property type="project" value="TreeGrafter"/>
</dbReference>
<evidence type="ECO:0000256" key="2">
    <source>
        <dbReference type="ARBA" id="ARBA00004496"/>
    </source>
</evidence>
<evidence type="ECO:0000256" key="13">
    <source>
        <dbReference type="RuleBase" id="RU003657"/>
    </source>
</evidence>
<dbReference type="Gene3D" id="3.20.20.70">
    <property type="entry name" value="Aldolase class I"/>
    <property type="match status" value="1"/>
</dbReference>
<feature type="active site" description="Proton acceptor" evidence="12">
    <location>
        <position position="11"/>
    </location>
</feature>